<dbReference type="GO" id="GO:0006508">
    <property type="term" value="P:proteolysis"/>
    <property type="evidence" value="ECO:0007669"/>
    <property type="project" value="InterPro"/>
</dbReference>
<dbReference type="Pfam" id="PF13975">
    <property type="entry name" value="gag-asp_proteas"/>
    <property type="match status" value="1"/>
</dbReference>
<feature type="transmembrane region" description="Helical" evidence="1">
    <location>
        <begin position="6"/>
        <end position="25"/>
    </location>
</feature>
<dbReference type="SUPFAM" id="SSF50630">
    <property type="entry name" value="Acid proteases"/>
    <property type="match status" value="1"/>
</dbReference>
<dbReference type="NCBIfam" id="TIGR02281">
    <property type="entry name" value="clan_AA_DTGA"/>
    <property type="match status" value="1"/>
</dbReference>
<keyword evidence="3" id="KW-1185">Reference proteome</keyword>
<evidence type="ECO:0000313" key="2">
    <source>
        <dbReference type="EMBL" id="EEW24321.1"/>
    </source>
</evidence>
<comment type="caution">
    <text evidence="2">The sequence shown here is derived from an EMBL/GenBank/DDBJ whole genome shotgun (WGS) entry which is preliminary data.</text>
</comment>
<dbReference type="RefSeq" id="WP_008031900.1">
    <property type="nucleotide sequence ID" value="NZ_ACYY01000021.1"/>
</dbReference>
<sequence>MDGNSIAQLAYLSLLLAAVGGWVLVEYRGRLSFALRSALAWGMIFIGVIAGYGLWGDIRSSIAPQQQISGERIEVPRAEDGHYYLTLTIAGTPVQFMADTGASNVVLTRQDARRLGIDPSVLNYFGEANTANGVVRTARIKLTDVELGPVKDAVLTAYVNDGEMEGSLLGMDYLGRFRIEIAGDRMILTR</sequence>
<keyword evidence="1" id="KW-0472">Membrane</keyword>
<reference evidence="2 3" key="1">
    <citation type="submission" date="2009-08" db="EMBL/GenBank/DDBJ databases">
        <title>The draft genome of Rhodobacter sp. SW2.</title>
        <authorList>
            <consortium name="US DOE Joint Genome Institute (JGI-PGF)"/>
            <person name="Lucas S."/>
            <person name="Copeland A."/>
            <person name="Lapidus A."/>
            <person name="Glavina del Rio T."/>
            <person name="Tice H."/>
            <person name="Bruce D."/>
            <person name="Goodwin L."/>
            <person name="Pitluck S."/>
            <person name="Larimer F."/>
            <person name="Land M.L."/>
            <person name="Hauser L."/>
            <person name="Emerson D."/>
        </authorList>
    </citation>
    <scope>NUCLEOTIDE SEQUENCE [LARGE SCALE GENOMIC DNA]</scope>
    <source>
        <strain evidence="2 3">SW2</strain>
    </source>
</reference>
<dbReference type="InterPro" id="IPR011969">
    <property type="entry name" value="Clan_AA_Asp_peptidase_C"/>
</dbReference>
<dbReference type="Gene3D" id="2.40.70.10">
    <property type="entry name" value="Acid Proteases"/>
    <property type="match status" value="1"/>
</dbReference>
<dbReference type="GO" id="GO:0004190">
    <property type="term" value="F:aspartic-type endopeptidase activity"/>
    <property type="evidence" value="ECO:0007669"/>
    <property type="project" value="InterPro"/>
</dbReference>
<dbReference type="InterPro" id="IPR001969">
    <property type="entry name" value="Aspartic_peptidase_AS"/>
</dbReference>
<feature type="transmembrane region" description="Helical" evidence="1">
    <location>
        <begin position="37"/>
        <end position="55"/>
    </location>
</feature>
<dbReference type="InterPro" id="IPR021109">
    <property type="entry name" value="Peptidase_aspartic_dom_sf"/>
</dbReference>
<evidence type="ECO:0000313" key="3">
    <source>
        <dbReference type="Proteomes" id="UP000010121"/>
    </source>
</evidence>
<dbReference type="eggNOG" id="COG3577">
    <property type="taxonomic scope" value="Bacteria"/>
</dbReference>
<organism evidence="2 3">
    <name type="scientific">Rhodobacter ferrooxidans</name>
    <dbReference type="NCBI Taxonomy" id="371731"/>
    <lineage>
        <taxon>Bacteria</taxon>
        <taxon>Pseudomonadati</taxon>
        <taxon>Pseudomonadota</taxon>
        <taxon>Alphaproteobacteria</taxon>
        <taxon>Rhodobacterales</taxon>
        <taxon>Rhodobacter group</taxon>
        <taxon>Rhodobacter</taxon>
    </lineage>
</organism>
<name>C8S3V2_9RHOB</name>
<dbReference type="PROSITE" id="PS00141">
    <property type="entry name" value="ASP_PROTEASE"/>
    <property type="match status" value="1"/>
</dbReference>
<keyword evidence="1" id="KW-0812">Transmembrane</keyword>
<keyword evidence="1" id="KW-1133">Transmembrane helix</keyword>
<evidence type="ECO:0000256" key="1">
    <source>
        <dbReference type="SAM" id="Phobius"/>
    </source>
</evidence>
<protein>
    <recommendedName>
        <fullName evidence="4">Aspartyl protease-like protein</fullName>
    </recommendedName>
</protein>
<dbReference type="MEROPS" id="A32.002"/>
<dbReference type="STRING" id="371731.Rsw2DRAFT_2730"/>
<dbReference type="InterPro" id="IPR034122">
    <property type="entry name" value="Retropepsin-like_bacterial"/>
</dbReference>
<dbReference type="Proteomes" id="UP000010121">
    <property type="component" value="Unassembled WGS sequence"/>
</dbReference>
<dbReference type="EMBL" id="ACYY01000021">
    <property type="protein sequence ID" value="EEW24321.1"/>
    <property type="molecule type" value="Genomic_DNA"/>
</dbReference>
<evidence type="ECO:0008006" key="4">
    <source>
        <dbReference type="Google" id="ProtNLM"/>
    </source>
</evidence>
<gene>
    <name evidence="2" type="ORF">Rsw2DRAFT_2730</name>
</gene>
<proteinExistence type="predicted"/>
<dbReference type="CDD" id="cd05483">
    <property type="entry name" value="retropepsin_like_bacteria"/>
    <property type="match status" value="1"/>
</dbReference>
<dbReference type="AlphaFoldDB" id="C8S3V2"/>
<dbReference type="OrthoDB" id="7595324at2"/>
<accession>C8S3V2</accession>